<evidence type="ECO:0000256" key="8">
    <source>
        <dbReference type="ARBA" id="ARBA00023002"/>
    </source>
</evidence>
<keyword evidence="10 12" id="KW-0503">Monooxygenase</keyword>
<keyword evidence="7 14" id="KW-1133">Transmembrane helix</keyword>
<evidence type="ECO:0000313" key="15">
    <source>
        <dbReference type="EMBL" id="KAF5352517.1"/>
    </source>
</evidence>
<dbReference type="OrthoDB" id="1844152at2759"/>
<dbReference type="PANTHER" id="PTHR46206:SF5">
    <property type="entry name" value="P450, PUTATIVE (EUROFUNG)-RELATED"/>
    <property type="match status" value="1"/>
</dbReference>
<protein>
    <recommendedName>
        <fullName evidence="17">Cytochrome P450</fullName>
    </recommendedName>
</protein>
<dbReference type="Gene3D" id="1.10.630.10">
    <property type="entry name" value="Cytochrome P450"/>
    <property type="match status" value="1"/>
</dbReference>
<evidence type="ECO:0000313" key="16">
    <source>
        <dbReference type="Proteomes" id="UP000559027"/>
    </source>
</evidence>
<evidence type="ECO:0000256" key="13">
    <source>
        <dbReference type="SAM" id="MobiDB-lite"/>
    </source>
</evidence>
<evidence type="ECO:0000256" key="4">
    <source>
        <dbReference type="ARBA" id="ARBA00022617"/>
    </source>
</evidence>
<dbReference type="CDD" id="cd11041">
    <property type="entry name" value="CYP503A1-like"/>
    <property type="match status" value="1"/>
</dbReference>
<dbReference type="PROSITE" id="PS00086">
    <property type="entry name" value="CYTOCHROME_P450"/>
    <property type="match status" value="1"/>
</dbReference>
<evidence type="ECO:0000256" key="3">
    <source>
        <dbReference type="ARBA" id="ARBA00010617"/>
    </source>
</evidence>
<feature type="transmembrane region" description="Helical" evidence="14">
    <location>
        <begin position="17"/>
        <end position="35"/>
    </location>
</feature>
<accession>A0A8H5D2L4</accession>
<keyword evidence="9 12" id="KW-0408">Iron</keyword>
<feature type="compositionally biased region" description="Low complexity" evidence="13">
    <location>
        <begin position="440"/>
        <end position="459"/>
    </location>
</feature>
<reference evidence="15 16" key="1">
    <citation type="journal article" date="2020" name="ISME J.">
        <title>Uncovering the hidden diversity of litter-decomposition mechanisms in mushroom-forming fungi.</title>
        <authorList>
            <person name="Floudas D."/>
            <person name="Bentzer J."/>
            <person name="Ahren D."/>
            <person name="Johansson T."/>
            <person name="Persson P."/>
            <person name="Tunlid A."/>
        </authorList>
    </citation>
    <scope>NUCLEOTIDE SEQUENCE [LARGE SCALE GENOMIC DNA]</scope>
    <source>
        <strain evidence="15 16">CBS 146.42</strain>
    </source>
</reference>
<dbReference type="GO" id="GO:0020037">
    <property type="term" value="F:heme binding"/>
    <property type="evidence" value="ECO:0007669"/>
    <property type="project" value="InterPro"/>
</dbReference>
<keyword evidence="16" id="KW-1185">Reference proteome</keyword>
<dbReference type="GO" id="GO:0016020">
    <property type="term" value="C:membrane"/>
    <property type="evidence" value="ECO:0007669"/>
    <property type="project" value="UniProtKB-SubCell"/>
</dbReference>
<keyword evidence="8 12" id="KW-0560">Oxidoreductase</keyword>
<dbReference type="GO" id="GO:0004497">
    <property type="term" value="F:monooxygenase activity"/>
    <property type="evidence" value="ECO:0007669"/>
    <property type="project" value="UniProtKB-KW"/>
</dbReference>
<dbReference type="PANTHER" id="PTHR46206">
    <property type="entry name" value="CYTOCHROME P450"/>
    <property type="match status" value="1"/>
</dbReference>
<feature type="region of interest" description="Disordered" evidence="13">
    <location>
        <begin position="426"/>
        <end position="459"/>
    </location>
</feature>
<keyword evidence="6 12" id="KW-0479">Metal-binding</keyword>
<keyword evidence="4 12" id="KW-0349">Heme</keyword>
<evidence type="ECO:0000256" key="10">
    <source>
        <dbReference type="ARBA" id="ARBA00023033"/>
    </source>
</evidence>
<dbReference type="InterPro" id="IPR036396">
    <property type="entry name" value="Cyt_P450_sf"/>
</dbReference>
<evidence type="ECO:0000256" key="1">
    <source>
        <dbReference type="ARBA" id="ARBA00001971"/>
    </source>
</evidence>
<keyword evidence="5 14" id="KW-0812">Transmembrane</keyword>
<keyword evidence="11 14" id="KW-0472">Membrane</keyword>
<dbReference type="SUPFAM" id="SSF48264">
    <property type="entry name" value="Cytochrome P450"/>
    <property type="match status" value="1"/>
</dbReference>
<comment type="caution">
    <text evidence="15">The sequence shown here is derived from an EMBL/GenBank/DDBJ whole genome shotgun (WGS) entry which is preliminary data.</text>
</comment>
<dbReference type="EMBL" id="JAACJO010000011">
    <property type="protein sequence ID" value="KAF5352517.1"/>
    <property type="molecule type" value="Genomic_DNA"/>
</dbReference>
<dbReference type="GO" id="GO:0005506">
    <property type="term" value="F:iron ion binding"/>
    <property type="evidence" value="ECO:0007669"/>
    <property type="project" value="InterPro"/>
</dbReference>
<evidence type="ECO:0000256" key="7">
    <source>
        <dbReference type="ARBA" id="ARBA00022989"/>
    </source>
</evidence>
<dbReference type="GO" id="GO:0016705">
    <property type="term" value="F:oxidoreductase activity, acting on paired donors, with incorporation or reduction of molecular oxygen"/>
    <property type="evidence" value="ECO:0007669"/>
    <property type="project" value="InterPro"/>
</dbReference>
<dbReference type="Proteomes" id="UP000559027">
    <property type="component" value="Unassembled WGS sequence"/>
</dbReference>
<evidence type="ECO:0000256" key="2">
    <source>
        <dbReference type="ARBA" id="ARBA00004370"/>
    </source>
</evidence>
<proteinExistence type="inferred from homology"/>
<gene>
    <name evidence="15" type="ORF">D9756_006051</name>
</gene>
<feature type="compositionally biased region" description="Polar residues" evidence="13">
    <location>
        <begin position="428"/>
        <end position="439"/>
    </location>
</feature>
<comment type="subcellular location">
    <subcellularLocation>
        <location evidence="2">Membrane</location>
    </subcellularLocation>
</comment>
<evidence type="ECO:0008006" key="17">
    <source>
        <dbReference type="Google" id="ProtNLM"/>
    </source>
</evidence>
<name>A0A8H5D2L4_9AGAR</name>
<evidence type="ECO:0000256" key="6">
    <source>
        <dbReference type="ARBA" id="ARBA00022723"/>
    </source>
</evidence>
<organism evidence="15 16">
    <name type="scientific">Leucocoprinus leucothites</name>
    <dbReference type="NCBI Taxonomy" id="201217"/>
    <lineage>
        <taxon>Eukaryota</taxon>
        <taxon>Fungi</taxon>
        <taxon>Dikarya</taxon>
        <taxon>Basidiomycota</taxon>
        <taxon>Agaricomycotina</taxon>
        <taxon>Agaricomycetes</taxon>
        <taxon>Agaricomycetidae</taxon>
        <taxon>Agaricales</taxon>
        <taxon>Agaricineae</taxon>
        <taxon>Agaricaceae</taxon>
        <taxon>Leucocoprinus</taxon>
    </lineage>
</organism>
<evidence type="ECO:0000256" key="9">
    <source>
        <dbReference type="ARBA" id="ARBA00023004"/>
    </source>
</evidence>
<evidence type="ECO:0000256" key="12">
    <source>
        <dbReference type="RuleBase" id="RU000461"/>
    </source>
</evidence>
<dbReference type="Pfam" id="PF00067">
    <property type="entry name" value="p450"/>
    <property type="match status" value="1"/>
</dbReference>
<dbReference type="InterPro" id="IPR001128">
    <property type="entry name" value="Cyt_P450"/>
</dbReference>
<comment type="cofactor">
    <cofactor evidence="1">
        <name>heme</name>
        <dbReference type="ChEBI" id="CHEBI:30413"/>
    </cofactor>
</comment>
<evidence type="ECO:0000256" key="14">
    <source>
        <dbReference type="SAM" id="Phobius"/>
    </source>
</evidence>
<comment type="similarity">
    <text evidence="3 12">Belongs to the cytochrome P450 family.</text>
</comment>
<evidence type="ECO:0000256" key="5">
    <source>
        <dbReference type="ARBA" id="ARBA00022692"/>
    </source>
</evidence>
<dbReference type="AlphaFoldDB" id="A0A8H5D2L4"/>
<sequence length="543" mass="61291">MEALTPENEASSAGEESFLLVYLCFFGPLVYFLWLRRDRTNYHNISAVGFSGTTTSFISALRWLHDPVGVVRKGYSKFSNGIFRYPTLTRWIVVVAKPKYIEELRKAPEDAVSASDAMKEILGIPTSINSELLVDQELKVFLGAQLTRKLQDFLPEIYSVVSELTAKLIISSEEDDWKYIDEFDTMTQICVQAVNHVLVGAHLSRNPEFIEQMAIISRNLNQYARTSKRFPDFLRPLYLFVFTPLPSIKCRLRTLLATALEDRRAILDTDEDTLPDDMITWLIGRDIGSKMSADDLVNEVLFANHLAIYPMVQVMTQALRNLATHPGSVKSLRREVEEATRQGGWTKASVDKMRNLDAFLKETMRLDTSSLNPYIPNLTMPRKCRRPMTFSDGTTVPQGALLFVGSRSLHTDAQYYRKPDIFEPMRFTSPQTDGDSPQISPAASFDSQSSASSWPSSSSSGILPVSLTLPATSSTFLAWGHGKHACPGRFFAASVMKLMLARFVYEFDVRPPPVHEGNNEGSNSWTRQNSETIPWIELKRCRH</sequence>
<dbReference type="InterPro" id="IPR017972">
    <property type="entry name" value="Cyt_P450_CS"/>
</dbReference>
<evidence type="ECO:0000256" key="11">
    <source>
        <dbReference type="ARBA" id="ARBA00023136"/>
    </source>
</evidence>